<dbReference type="InterPro" id="IPR023815">
    <property type="entry name" value="CRISPR-assoc_Csx19"/>
</dbReference>
<evidence type="ECO:0000313" key="2">
    <source>
        <dbReference type="Proteomes" id="UP000184245"/>
    </source>
</evidence>
<protein>
    <submittedName>
        <fullName evidence="1">CRISPR-associated protein, TIGR03984 family</fullName>
    </submittedName>
</protein>
<dbReference type="NCBIfam" id="TIGR03984">
    <property type="entry name" value="CRISPR-associated protein Csx19"/>
    <property type="match status" value="1"/>
</dbReference>
<dbReference type="OrthoDB" id="2052149at2"/>
<dbReference type="STRING" id="1122155.SAMN02745158_00597"/>
<dbReference type="AlphaFoldDB" id="A0A1M4TUM0"/>
<accession>A0A1M4TUM0</accession>
<dbReference type="RefSeq" id="WP_072848885.1">
    <property type="nucleotide sequence ID" value="NZ_FQVI01000002.1"/>
</dbReference>
<keyword evidence="2" id="KW-1185">Reference proteome</keyword>
<proteinExistence type="predicted"/>
<gene>
    <name evidence="1" type="ORF">SAMN02745158_00597</name>
</gene>
<reference evidence="1 2" key="1">
    <citation type="submission" date="2016-11" db="EMBL/GenBank/DDBJ databases">
        <authorList>
            <person name="Jaros S."/>
            <person name="Januszkiewicz K."/>
            <person name="Wedrychowicz H."/>
        </authorList>
    </citation>
    <scope>NUCLEOTIDE SEQUENCE [LARGE SCALE GENOMIC DNA]</scope>
    <source>
        <strain evidence="1 2">DSM 17459</strain>
    </source>
</reference>
<dbReference type="Proteomes" id="UP000184245">
    <property type="component" value="Unassembled WGS sequence"/>
</dbReference>
<organism evidence="1 2">
    <name type="scientific">Lactonifactor longoviformis DSM 17459</name>
    <dbReference type="NCBI Taxonomy" id="1122155"/>
    <lineage>
        <taxon>Bacteria</taxon>
        <taxon>Bacillati</taxon>
        <taxon>Bacillota</taxon>
        <taxon>Clostridia</taxon>
        <taxon>Eubacteriales</taxon>
        <taxon>Clostridiaceae</taxon>
        <taxon>Lactonifactor</taxon>
    </lineage>
</organism>
<name>A0A1M4TUM0_9CLOT</name>
<evidence type="ECO:0000313" key="1">
    <source>
        <dbReference type="EMBL" id="SHE48181.1"/>
    </source>
</evidence>
<dbReference type="EMBL" id="FQVI01000002">
    <property type="protein sequence ID" value="SHE48181.1"/>
    <property type="molecule type" value="Genomic_DNA"/>
</dbReference>
<sequence>MERYEPFGVITEQRAKEKIAECFPNTATLYAVLDYAVCFGTYNQGDFFLGIEAQTEPAALDWTYLRELRVFDEEQELLLVPSGGNWTGRMRREIGQYEVTLADGEYVIDERQKLWGKTKKSYKVGDTVWSLLVSGRGTRIQIPMELNEREEAAIRVRRYMRIPDLKKDGALVFQNDIRMIGLCPWEGDE</sequence>